<dbReference type="InterPro" id="IPR003343">
    <property type="entry name" value="Big_2"/>
</dbReference>
<accession>A0A645IMG0</accession>
<name>A0A645IMG0_9ZZZZ</name>
<dbReference type="Pfam" id="PF02368">
    <property type="entry name" value="Big_2"/>
    <property type="match status" value="1"/>
</dbReference>
<dbReference type="SMART" id="SM00635">
    <property type="entry name" value="BID_2"/>
    <property type="match status" value="1"/>
</dbReference>
<evidence type="ECO:0000259" key="2">
    <source>
        <dbReference type="SMART" id="SM00635"/>
    </source>
</evidence>
<organism evidence="3">
    <name type="scientific">bioreactor metagenome</name>
    <dbReference type="NCBI Taxonomy" id="1076179"/>
    <lineage>
        <taxon>unclassified sequences</taxon>
        <taxon>metagenomes</taxon>
        <taxon>ecological metagenomes</taxon>
    </lineage>
</organism>
<evidence type="ECO:0000256" key="1">
    <source>
        <dbReference type="SAM" id="MobiDB-lite"/>
    </source>
</evidence>
<feature type="region of interest" description="Disordered" evidence="1">
    <location>
        <begin position="30"/>
        <end position="49"/>
    </location>
</feature>
<feature type="compositionally biased region" description="Gly residues" evidence="1">
    <location>
        <begin position="31"/>
        <end position="40"/>
    </location>
</feature>
<dbReference type="EMBL" id="VSSQ01118658">
    <property type="protein sequence ID" value="MPN52491.1"/>
    <property type="molecule type" value="Genomic_DNA"/>
</dbReference>
<dbReference type="SUPFAM" id="SSF49373">
    <property type="entry name" value="Invasin/intimin cell-adhesion fragments"/>
    <property type="match status" value="1"/>
</dbReference>
<dbReference type="InterPro" id="IPR008964">
    <property type="entry name" value="Invasin/intimin_cell_adhesion"/>
</dbReference>
<gene>
    <name evidence="3" type="ORF">SDC9_200153</name>
</gene>
<proteinExistence type="predicted"/>
<reference evidence="3" key="1">
    <citation type="submission" date="2019-08" db="EMBL/GenBank/DDBJ databases">
        <authorList>
            <person name="Kucharzyk K."/>
            <person name="Murdoch R.W."/>
            <person name="Higgins S."/>
            <person name="Loffler F."/>
        </authorList>
    </citation>
    <scope>NUCLEOTIDE SEQUENCE</scope>
</reference>
<sequence>MTAISAGTINVYATDGTGKGLCIVRVRAGSGTAGTSGGSGATTPSGGEVKLNREDFTLGVGESFQLKSTGITTAQTWSSSNPGVATVNGSGTVTGVSAGMATVTMSYDGNSLTCIVRVK</sequence>
<feature type="domain" description="BIG2" evidence="2">
    <location>
        <begin position="45"/>
        <end position="117"/>
    </location>
</feature>
<comment type="caution">
    <text evidence="3">The sequence shown here is derived from an EMBL/GenBank/DDBJ whole genome shotgun (WGS) entry which is preliminary data.</text>
</comment>
<protein>
    <recommendedName>
        <fullName evidence="2">BIG2 domain-containing protein</fullName>
    </recommendedName>
</protein>
<evidence type="ECO:0000313" key="3">
    <source>
        <dbReference type="EMBL" id="MPN52491.1"/>
    </source>
</evidence>
<dbReference type="Gene3D" id="2.60.40.1080">
    <property type="match status" value="1"/>
</dbReference>
<dbReference type="AlphaFoldDB" id="A0A645IMG0"/>